<dbReference type="InterPro" id="IPR004360">
    <property type="entry name" value="Glyas_Fos-R_dOase_dom"/>
</dbReference>
<evidence type="ECO:0000313" key="3">
    <source>
        <dbReference type="EMBL" id="MDY7225338.1"/>
    </source>
</evidence>
<evidence type="ECO:0000259" key="2">
    <source>
        <dbReference type="PROSITE" id="PS51819"/>
    </source>
</evidence>
<dbReference type="InterPro" id="IPR052164">
    <property type="entry name" value="Anthracycline_SecMetBiosynth"/>
</dbReference>
<protein>
    <submittedName>
        <fullName evidence="3">VOC family protein</fullName>
    </submittedName>
</protein>
<name>A0ABU5GVW6_9BACT</name>
<dbReference type="PANTHER" id="PTHR33993:SF14">
    <property type="entry name" value="GB|AAF24581.1"/>
    <property type="match status" value="1"/>
</dbReference>
<dbReference type="Proteomes" id="UP001291309">
    <property type="component" value="Unassembled WGS sequence"/>
</dbReference>
<dbReference type="InterPro" id="IPR029068">
    <property type="entry name" value="Glyas_Bleomycin-R_OHBP_Dase"/>
</dbReference>
<keyword evidence="1" id="KW-0732">Signal</keyword>
<gene>
    <name evidence="3" type="ORF">SYV04_03055</name>
</gene>
<proteinExistence type="predicted"/>
<comment type="caution">
    <text evidence="3">The sequence shown here is derived from an EMBL/GenBank/DDBJ whole genome shotgun (WGS) entry which is preliminary data.</text>
</comment>
<dbReference type="EMBL" id="JAXIVS010000001">
    <property type="protein sequence ID" value="MDY7225338.1"/>
    <property type="molecule type" value="Genomic_DNA"/>
</dbReference>
<dbReference type="SUPFAM" id="SSF54593">
    <property type="entry name" value="Glyoxalase/Bleomycin resistance protein/Dihydroxybiphenyl dioxygenase"/>
    <property type="match status" value="2"/>
</dbReference>
<dbReference type="Pfam" id="PF00903">
    <property type="entry name" value="Glyoxalase"/>
    <property type="match status" value="2"/>
</dbReference>
<feature type="signal peptide" evidence="1">
    <location>
        <begin position="1"/>
        <end position="23"/>
    </location>
</feature>
<sequence>MLTLRAALCGGVLWMVFSGCASASATAREDDLEAKMAKRDKAAPSTVSWVDLQTPDPGKARKFYGELFGWTFVGGDDPNTGFYTMAQLGGRNVAGLAKLREGSPSPPMWSVYLAVDDADAIARRVTEAGGKIVVPPMDVMEEGRMAYFADPSGGHFGVWQGRKHQGAQVTEEPGAMVWHEVYTRDLAKAKQFYMSVFGLGTKRLDAEGIDYWTLQKGERTVFGAMQMTAQFPPEVPSHWNTYFAVTDTDAAAKKAEALGGTVMAPPFDTPYGRMAVIADPTGAAFCIIKPDRPPAGW</sequence>
<feature type="domain" description="VOC" evidence="2">
    <location>
        <begin position="175"/>
        <end position="290"/>
    </location>
</feature>
<reference evidence="3 4" key="1">
    <citation type="submission" date="2023-12" db="EMBL/GenBank/DDBJ databases">
        <title>the genome sequence of Hyalangium sp. s54d21.</title>
        <authorList>
            <person name="Zhang X."/>
        </authorList>
    </citation>
    <scope>NUCLEOTIDE SEQUENCE [LARGE SCALE GENOMIC DNA]</scope>
    <source>
        <strain evidence="4">s54d21</strain>
    </source>
</reference>
<feature type="domain" description="VOC" evidence="2">
    <location>
        <begin position="46"/>
        <end position="161"/>
    </location>
</feature>
<dbReference type="CDD" id="cd07247">
    <property type="entry name" value="SgaA_N_like"/>
    <property type="match status" value="2"/>
</dbReference>
<keyword evidence="4" id="KW-1185">Reference proteome</keyword>
<evidence type="ECO:0000313" key="4">
    <source>
        <dbReference type="Proteomes" id="UP001291309"/>
    </source>
</evidence>
<dbReference type="Gene3D" id="3.10.180.10">
    <property type="entry name" value="2,3-Dihydroxybiphenyl 1,2-Dioxygenase, domain 1"/>
    <property type="match status" value="2"/>
</dbReference>
<dbReference type="PROSITE" id="PS51819">
    <property type="entry name" value="VOC"/>
    <property type="match status" value="2"/>
</dbReference>
<evidence type="ECO:0000256" key="1">
    <source>
        <dbReference type="SAM" id="SignalP"/>
    </source>
</evidence>
<feature type="chain" id="PRO_5045175709" evidence="1">
    <location>
        <begin position="24"/>
        <end position="297"/>
    </location>
</feature>
<organism evidence="3 4">
    <name type="scientific">Hyalangium rubrum</name>
    <dbReference type="NCBI Taxonomy" id="3103134"/>
    <lineage>
        <taxon>Bacteria</taxon>
        <taxon>Pseudomonadati</taxon>
        <taxon>Myxococcota</taxon>
        <taxon>Myxococcia</taxon>
        <taxon>Myxococcales</taxon>
        <taxon>Cystobacterineae</taxon>
        <taxon>Archangiaceae</taxon>
        <taxon>Hyalangium</taxon>
    </lineage>
</organism>
<dbReference type="PROSITE" id="PS51257">
    <property type="entry name" value="PROKAR_LIPOPROTEIN"/>
    <property type="match status" value="1"/>
</dbReference>
<dbReference type="InterPro" id="IPR037523">
    <property type="entry name" value="VOC_core"/>
</dbReference>
<dbReference type="RefSeq" id="WP_321544049.1">
    <property type="nucleotide sequence ID" value="NZ_JAXIVS010000001.1"/>
</dbReference>
<dbReference type="PANTHER" id="PTHR33993">
    <property type="entry name" value="GLYOXALASE-RELATED"/>
    <property type="match status" value="1"/>
</dbReference>
<accession>A0ABU5GVW6</accession>